<dbReference type="eggNOG" id="COG0760">
    <property type="taxonomic scope" value="Bacteria"/>
</dbReference>
<dbReference type="InterPro" id="IPR027304">
    <property type="entry name" value="Trigger_fact/SurA_dom_sf"/>
</dbReference>
<feature type="region of interest" description="Disordered" evidence="2">
    <location>
        <begin position="314"/>
        <end position="353"/>
    </location>
</feature>
<evidence type="ECO:0000256" key="3">
    <source>
        <dbReference type="SAM" id="SignalP"/>
    </source>
</evidence>
<dbReference type="InterPro" id="IPR046357">
    <property type="entry name" value="PPIase_dom_sf"/>
</dbReference>
<organism evidence="5 6">
    <name type="scientific">Peptostreptococcus stomatis DSM 17678</name>
    <dbReference type="NCBI Taxonomy" id="596315"/>
    <lineage>
        <taxon>Bacteria</taxon>
        <taxon>Bacillati</taxon>
        <taxon>Bacillota</taxon>
        <taxon>Clostridia</taxon>
        <taxon>Peptostreptococcales</taxon>
        <taxon>Peptostreptococcaceae</taxon>
        <taxon>Peptostreptococcus</taxon>
    </lineage>
</organism>
<dbReference type="GeneID" id="84800797"/>
<dbReference type="SUPFAM" id="SSF54534">
    <property type="entry name" value="FKBP-like"/>
    <property type="match status" value="1"/>
</dbReference>
<dbReference type="Pfam" id="PF13616">
    <property type="entry name" value="Rotamase_3"/>
    <property type="match status" value="1"/>
</dbReference>
<dbReference type="Gene3D" id="3.10.50.40">
    <property type="match status" value="1"/>
</dbReference>
<dbReference type="Pfam" id="PF13623">
    <property type="entry name" value="SurA_N_2"/>
    <property type="match status" value="1"/>
</dbReference>
<dbReference type="EMBL" id="ADGQ01000056">
    <property type="protein sequence ID" value="EFM64651.1"/>
    <property type="molecule type" value="Genomic_DNA"/>
</dbReference>
<reference evidence="5 6" key="1">
    <citation type="submission" date="2010-08" db="EMBL/GenBank/DDBJ databases">
        <authorList>
            <person name="Harkins D.M."/>
            <person name="Madupu R."/>
            <person name="Durkin A.S."/>
            <person name="Torralba M."/>
            <person name="Methe B."/>
            <person name="Sutton G.G."/>
            <person name="Nelson K.E."/>
        </authorList>
    </citation>
    <scope>NUCLEOTIDE SEQUENCE [LARGE SCALE GENOMIC DNA]</scope>
    <source>
        <strain evidence="5 6">DSM 17678</strain>
    </source>
</reference>
<evidence type="ECO:0000313" key="5">
    <source>
        <dbReference type="EMBL" id="EFM64651.1"/>
    </source>
</evidence>
<dbReference type="SUPFAM" id="SSF109998">
    <property type="entry name" value="Triger factor/SurA peptide-binding domain-like"/>
    <property type="match status" value="1"/>
</dbReference>
<keyword evidence="3" id="KW-0732">Signal</keyword>
<protein>
    <submittedName>
        <fullName evidence="5">PPIC-type PPIASE domain protein</fullName>
    </submittedName>
</protein>
<evidence type="ECO:0000259" key="4">
    <source>
        <dbReference type="PROSITE" id="PS50198"/>
    </source>
</evidence>
<keyword evidence="6" id="KW-1185">Reference proteome</keyword>
<dbReference type="GO" id="GO:0003755">
    <property type="term" value="F:peptidyl-prolyl cis-trans isomerase activity"/>
    <property type="evidence" value="ECO:0007669"/>
    <property type="project" value="UniProtKB-KW"/>
</dbReference>
<evidence type="ECO:0000256" key="2">
    <source>
        <dbReference type="SAM" id="MobiDB-lite"/>
    </source>
</evidence>
<dbReference type="InterPro" id="IPR023058">
    <property type="entry name" value="PPIase_PpiC_CS"/>
</dbReference>
<accession>E0E3F7</accession>
<sequence length="353" mass="39695">MKKVLAILLAAVVGLSTVACSSDDVASVDGKGISKKEYIEQLKFTKLMYEMQYGDKIWDQMKSQNKEYQETVKKNVLQSMVKSRVYLSYAEKNNVKPDEKVLSQYKKKNKEAFENAKAKEKFEKAGIDQAFMDKYSEQAATMTSLLNFLQKKAMPTEEEVKAKFETEGDKLDASHILIKTVDDNNKPLSDEKKAEAKKKAEDLLKQLKSGTDFAELAKKNSQDPGSAAKGGALGEFGKGQMVSEFEKAAFALKEGEISPIVETQFGYHIIKLNKRVKADYEKSKDKIKTSLINEKIKKLVDEIVKGTKTEIHEDKLKDIPFDDTETSSDKKTDEKKSTDTNKSNDSNSKDSKK</sequence>
<dbReference type="InterPro" id="IPR000297">
    <property type="entry name" value="PPIase_PpiC"/>
</dbReference>
<dbReference type="Gene3D" id="1.10.8.1040">
    <property type="match status" value="1"/>
</dbReference>
<dbReference type="RefSeq" id="WP_007789764.1">
    <property type="nucleotide sequence ID" value="NZ_ADGQ01000056.1"/>
</dbReference>
<keyword evidence="1" id="KW-0413">Isomerase</keyword>
<dbReference type="InterPro" id="IPR050245">
    <property type="entry name" value="PrsA_foldase"/>
</dbReference>
<dbReference type="STRING" id="596315.HMPREF0634_1571"/>
<dbReference type="PROSITE" id="PS51257">
    <property type="entry name" value="PROKAR_LIPOPROTEIN"/>
    <property type="match status" value="1"/>
</dbReference>
<dbReference type="PANTHER" id="PTHR47245">
    <property type="entry name" value="PEPTIDYLPROLYL ISOMERASE"/>
    <property type="match status" value="1"/>
</dbReference>
<dbReference type="PROSITE" id="PS50198">
    <property type="entry name" value="PPIC_PPIASE_2"/>
    <property type="match status" value="1"/>
</dbReference>
<dbReference type="PANTHER" id="PTHR47245:SF2">
    <property type="entry name" value="PEPTIDYL-PROLYL CIS-TRANS ISOMERASE HP_0175-RELATED"/>
    <property type="match status" value="1"/>
</dbReference>
<evidence type="ECO:0000313" key="6">
    <source>
        <dbReference type="Proteomes" id="UP000003244"/>
    </source>
</evidence>
<proteinExistence type="predicted"/>
<feature type="signal peptide" evidence="3">
    <location>
        <begin position="1"/>
        <end position="21"/>
    </location>
</feature>
<feature type="chain" id="PRO_5039461633" evidence="3">
    <location>
        <begin position="22"/>
        <end position="353"/>
    </location>
</feature>
<evidence type="ECO:0000256" key="1">
    <source>
        <dbReference type="PROSITE-ProRule" id="PRU00278"/>
    </source>
</evidence>
<name>E0E3F7_9FIRM</name>
<comment type="caution">
    <text evidence="5">The sequence shown here is derived from an EMBL/GenBank/DDBJ whole genome shotgun (WGS) entry which is preliminary data.</text>
</comment>
<keyword evidence="1" id="KW-0697">Rotamase</keyword>
<feature type="compositionally biased region" description="Basic and acidic residues" evidence="2">
    <location>
        <begin position="327"/>
        <end position="339"/>
    </location>
</feature>
<dbReference type="Proteomes" id="UP000003244">
    <property type="component" value="Unassembled WGS sequence"/>
</dbReference>
<feature type="domain" description="PpiC" evidence="4">
    <location>
        <begin position="168"/>
        <end position="274"/>
    </location>
</feature>
<gene>
    <name evidence="5" type="ORF">HMPREF0634_1571</name>
</gene>
<dbReference type="AlphaFoldDB" id="E0E3F7"/>
<dbReference type="PROSITE" id="PS01096">
    <property type="entry name" value="PPIC_PPIASE_1"/>
    <property type="match status" value="1"/>
</dbReference>
<dbReference type="OrthoDB" id="14196at2"/>